<dbReference type="Gene3D" id="4.10.1000.10">
    <property type="entry name" value="Zinc finger, CCCH-type"/>
    <property type="match status" value="1"/>
</dbReference>
<dbReference type="SUPFAM" id="SSF160443">
    <property type="entry name" value="SMR domain-like"/>
    <property type="match status" value="1"/>
</dbReference>
<dbReference type="InterPro" id="IPR013899">
    <property type="entry name" value="DUF1771"/>
</dbReference>
<dbReference type="PROSITE" id="PS50828">
    <property type="entry name" value="SMR"/>
    <property type="match status" value="1"/>
</dbReference>
<dbReference type="PANTHER" id="PTHR46651">
    <property type="entry name" value="POLYADENYLATE-BINDING PROTEIN-INTERACTING PROTEIN 7"/>
    <property type="match status" value="1"/>
</dbReference>
<dbReference type="AlphaFoldDB" id="A0A1V9ZFW6"/>
<keyword evidence="3 4" id="KW-0862">Zinc</keyword>
<evidence type="ECO:0000256" key="2">
    <source>
        <dbReference type="ARBA" id="ARBA00022771"/>
    </source>
</evidence>
<evidence type="ECO:0000256" key="4">
    <source>
        <dbReference type="PROSITE-ProRule" id="PRU00723"/>
    </source>
</evidence>
<dbReference type="Pfam" id="PF14608">
    <property type="entry name" value="zf-CCCH_2"/>
    <property type="match status" value="2"/>
</dbReference>
<feature type="zinc finger region" description="C3H1-type" evidence="4">
    <location>
        <begin position="214"/>
        <end position="236"/>
    </location>
</feature>
<sequence length="488" mass="54717">MALSSWTIKQLEGLGVDGVFAPYVLGMLDHLDDADQEEEKRAQVLELIMGWLDESQQSAAENFIDELILYAKDPHQLSLLDDASHTSEVPQLNATASEYVPWATEATVSLEPEFEDAAEANEAEIDMDDEDAFYWSVAYELVEQLLVVFPSMDPERLLDLLKAVQLDVQRAQNVMQSIVDSEAQKQNAQVCRHYLQGECRRADCWFLHDTHLITCRYWIRGGCLQGEECAFAHSFDMAIQECRRQEAPEEEEDDNDEAILLELEKLEPTSFPSLSTANPTPTSDSLSLDFARALSMKPHVAFPAASTSAINGNRQMPLYNRANVSSNARWVDTGAQVSLQYKKSRERARELALARNQCFMNATQAYRQGNKALAKELSRQGQMYNLQMKEAHYSAASIIFEARNPNWIRDGMIDLHGLHVAEALELLGQLLPSVEADSICVVTGTGHHSIHIRLKPAVERFLAAEGYTFAAIPDRKGHVGMLQVSLAW</sequence>
<keyword evidence="8" id="KW-1185">Reference proteome</keyword>
<feature type="zinc finger region" description="C3H1-type" evidence="4">
    <location>
        <begin position="185"/>
        <end position="211"/>
    </location>
</feature>
<dbReference type="SMART" id="SM00463">
    <property type="entry name" value="SMR"/>
    <property type="match status" value="1"/>
</dbReference>
<dbReference type="SMART" id="SM00356">
    <property type="entry name" value="ZnF_C3H1"/>
    <property type="match status" value="2"/>
</dbReference>
<accession>A0A1V9ZFW6</accession>
<dbReference type="Gene3D" id="3.30.1370.110">
    <property type="match status" value="1"/>
</dbReference>
<keyword evidence="1 4" id="KW-0479">Metal-binding</keyword>
<evidence type="ECO:0000259" key="6">
    <source>
        <dbReference type="PROSITE" id="PS50828"/>
    </source>
</evidence>
<keyword evidence="2 4" id="KW-0863">Zinc-finger</keyword>
<dbReference type="Pfam" id="PF08590">
    <property type="entry name" value="DUF1771"/>
    <property type="match status" value="1"/>
</dbReference>
<evidence type="ECO:0000313" key="7">
    <source>
        <dbReference type="EMBL" id="OQR96894.1"/>
    </source>
</evidence>
<dbReference type="PANTHER" id="PTHR46651:SF1">
    <property type="entry name" value="SMALL MUTS RELATED FAMILY PROTEIN"/>
    <property type="match status" value="1"/>
</dbReference>
<dbReference type="STRING" id="74557.A0A1V9ZFW6"/>
<feature type="domain" description="Smr" evidence="6">
    <location>
        <begin position="413"/>
        <end position="488"/>
    </location>
</feature>
<dbReference type="PROSITE" id="PS50103">
    <property type="entry name" value="ZF_C3H1"/>
    <property type="match status" value="2"/>
</dbReference>
<dbReference type="Pfam" id="PF01713">
    <property type="entry name" value="Smr"/>
    <property type="match status" value="1"/>
</dbReference>
<dbReference type="SUPFAM" id="SSF90229">
    <property type="entry name" value="CCCH zinc finger"/>
    <property type="match status" value="1"/>
</dbReference>
<proteinExistence type="predicted"/>
<organism evidence="7 8">
    <name type="scientific">Thraustotheca clavata</name>
    <dbReference type="NCBI Taxonomy" id="74557"/>
    <lineage>
        <taxon>Eukaryota</taxon>
        <taxon>Sar</taxon>
        <taxon>Stramenopiles</taxon>
        <taxon>Oomycota</taxon>
        <taxon>Saprolegniomycetes</taxon>
        <taxon>Saprolegniales</taxon>
        <taxon>Achlyaceae</taxon>
        <taxon>Thraustotheca</taxon>
    </lineage>
</organism>
<evidence type="ECO:0000259" key="5">
    <source>
        <dbReference type="PROSITE" id="PS50103"/>
    </source>
</evidence>
<dbReference type="SMART" id="SM01162">
    <property type="entry name" value="DUF1771"/>
    <property type="match status" value="1"/>
</dbReference>
<dbReference type="GO" id="GO:0008270">
    <property type="term" value="F:zinc ion binding"/>
    <property type="evidence" value="ECO:0007669"/>
    <property type="project" value="UniProtKB-KW"/>
</dbReference>
<dbReference type="InterPro" id="IPR000571">
    <property type="entry name" value="Znf_CCCH"/>
</dbReference>
<feature type="domain" description="C3H1-type" evidence="5">
    <location>
        <begin position="185"/>
        <end position="211"/>
    </location>
</feature>
<protein>
    <recommendedName>
        <fullName evidence="9">Smr domain-containing protein</fullName>
    </recommendedName>
</protein>
<dbReference type="InterPro" id="IPR053242">
    <property type="entry name" value="PAM2-like_domain"/>
</dbReference>
<dbReference type="InterPro" id="IPR002625">
    <property type="entry name" value="Smr_dom"/>
</dbReference>
<dbReference type="EMBL" id="JNBS01001941">
    <property type="protein sequence ID" value="OQR96894.1"/>
    <property type="molecule type" value="Genomic_DNA"/>
</dbReference>
<gene>
    <name evidence="7" type="ORF">THRCLA_07138</name>
</gene>
<evidence type="ECO:0008006" key="9">
    <source>
        <dbReference type="Google" id="ProtNLM"/>
    </source>
</evidence>
<dbReference type="Gene3D" id="3.30.1370.210">
    <property type="match status" value="1"/>
</dbReference>
<evidence type="ECO:0000313" key="8">
    <source>
        <dbReference type="Proteomes" id="UP000243217"/>
    </source>
</evidence>
<dbReference type="Proteomes" id="UP000243217">
    <property type="component" value="Unassembled WGS sequence"/>
</dbReference>
<dbReference type="OrthoDB" id="3247158at2759"/>
<reference evidence="7 8" key="1">
    <citation type="journal article" date="2014" name="Genome Biol. Evol.">
        <title>The secreted proteins of Achlya hypogyna and Thraustotheca clavata identify the ancestral oomycete secretome and reveal gene acquisitions by horizontal gene transfer.</title>
        <authorList>
            <person name="Misner I."/>
            <person name="Blouin N."/>
            <person name="Leonard G."/>
            <person name="Richards T.A."/>
            <person name="Lane C.E."/>
        </authorList>
    </citation>
    <scope>NUCLEOTIDE SEQUENCE [LARGE SCALE GENOMIC DNA]</scope>
    <source>
        <strain evidence="7 8">ATCC 34112</strain>
    </source>
</reference>
<evidence type="ECO:0000256" key="3">
    <source>
        <dbReference type="ARBA" id="ARBA00022833"/>
    </source>
</evidence>
<evidence type="ECO:0000256" key="1">
    <source>
        <dbReference type="ARBA" id="ARBA00022723"/>
    </source>
</evidence>
<dbReference type="InterPro" id="IPR036063">
    <property type="entry name" value="Smr_dom_sf"/>
</dbReference>
<dbReference type="CDD" id="cd14279">
    <property type="entry name" value="CUE"/>
    <property type="match status" value="1"/>
</dbReference>
<dbReference type="InterPro" id="IPR036855">
    <property type="entry name" value="Znf_CCCH_sf"/>
</dbReference>
<name>A0A1V9ZFW6_9STRA</name>
<comment type="caution">
    <text evidence="7">The sequence shown here is derived from an EMBL/GenBank/DDBJ whole genome shotgun (WGS) entry which is preliminary data.</text>
</comment>
<feature type="domain" description="C3H1-type" evidence="5">
    <location>
        <begin position="214"/>
        <end position="236"/>
    </location>
</feature>